<feature type="compositionally biased region" description="Low complexity" evidence="1">
    <location>
        <begin position="44"/>
        <end position="134"/>
    </location>
</feature>
<gene>
    <name evidence="3" type="ORF">MIND_00019800</name>
</gene>
<sequence>MPIAFRLLRNDAILPSHTRNLLLPSYTPTTHPETLSRFRIRADSVSSEPSTTSSPASTSPASSSARSSSSSDISVSSRSNSVSVSPSSSSMSSSSPASSSRRSSSSITRSSSSAKPPISSSSSAHPSSQIPSSSVTRPQLFFPTTPATVGNAGGGTPFARNVGGIVGVAIGALVAIVVGGILLFLVCRQFSPRRRNTRRTRELELSAAGVDLDRLDGARSPHYSLRRGGVASPPRPPMPNAPASSSSVAALLARFRRRSSMRTPQSERFEGGTNAIAGTPPLAPAPIAIPPQSTILDNASPTSATFSPIVAPSPRPGSLLNPRQYPDSDPRPLSPPPLAPWLAQPGDATPPASQPVGEGERVGTPQGLLRPSLATLQHPSFMDHVDYSRPISGRIALRANSEQTITTPELELGPLISNADELPGHHAL</sequence>
<feature type="region of interest" description="Disordered" evidence="1">
    <location>
        <begin position="42"/>
        <end position="141"/>
    </location>
</feature>
<dbReference type="EMBL" id="JACAZF010000001">
    <property type="protein sequence ID" value="KAF7315056.1"/>
    <property type="molecule type" value="Genomic_DNA"/>
</dbReference>
<feature type="compositionally biased region" description="Polar residues" evidence="1">
    <location>
        <begin position="292"/>
        <end position="306"/>
    </location>
</feature>
<dbReference type="Proteomes" id="UP000636479">
    <property type="component" value="Unassembled WGS sequence"/>
</dbReference>
<keyword evidence="2" id="KW-0472">Membrane</keyword>
<organism evidence="3 4">
    <name type="scientific">Mycena indigotica</name>
    <dbReference type="NCBI Taxonomy" id="2126181"/>
    <lineage>
        <taxon>Eukaryota</taxon>
        <taxon>Fungi</taxon>
        <taxon>Dikarya</taxon>
        <taxon>Basidiomycota</taxon>
        <taxon>Agaricomycotina</taxon>
        <taxon>Agaricomycetes</taxon>
        <taxon>Agaricomycetidae</taxon>
        <taxon>Agaricales</taxon>
        <taxon>Marasmiineae</taxon>
        <taxon>Mycenaceae</taxon>
        <taxon>Mycena</taxon>
    </lineage>
</organism>
<feature type="region of interest" description="Disordered" evidence="1">
    <location>
        <begin position="218"/>
        <end position="244"/>
    </location>
</feature>
<accession>A0A8H6TE34</accession>
<proteinExistence type="predicted"/>
<feature type="transmembrane region" description="Helical" evidence="2">
    <location>
        <begin position="165"/>
        <end position="186"/>
    </location>
</feature>
<reference evidence="3" key="1">
    <citation type="submission" date="2020-05" db="EMBL/GenBank/DDBJ databases">
        <title>Mycena genomes resolve the evolution of fungal bioluminescence.</title>
        <authorList>
            <person name="Tsai I.J."/>
        </authorList>
    </citation>
    <scope>NUCLEOTIDE SEQUENCE</scope>
    <source>
        <strain evidence="3">171206Taipei</strain>
    </source>
</reference>
<keyword evidence="2" id="KW-0812">Transmembrane</keyword>
<evidence type="ECO:0000256" key="1">
    <source>
        <dbReference type="SAM" id="MobiDB-lite"/>
    </source>
</evidence>
<protein>
    <submittedName>
        <fullName evidence="3">Uncharacterized protein</fullName>
    </submittedName>
</protein>
<dbReference type="GeneID" id="59339685"/>
<name>A0A8H6TE34_9AGAR</name>
<comment type="caution">
    <text evidence="3">The sequence shown here is derived from an EMBL/GenBank/DDBJ whole genome shotgun (WGS) entry which is preliminary data.</text>
</comment>
<keyword evidence="2" id="KW-1133">Transmembrane helix</keyword>
<keyword evidence="4" id="KW-1185">Reference proteome</keyword>
<evidence type="ECO:0000313" key="4">
    <source>
        <dbReference type="Proteomes" id="UP000636479"/>
    </source>
</evidence>
<dbReference type="RefSeq" id="XP_037225079.1">
    <property type="nucleotide sequence ID" value="XM_037357169.1"/>
</dbReference>
<evidence type="ECO:0000313" key="3">
    <source>
        <dbReference type="EMBL" id="KAF7315056.1"/>
    </source>
</evidence>
<dbReference type="OrthoDB" id="3071051at2759"/>
<feature type="region of interest" description="Disordered" evidence="1">
    <location>
        <begin position="259"/>
        <end position="366"/>
    </location>
</feature>
<dbReference type="AlphaFoldDB" id="A0A8H6TE34"/>
<evidence type="ECO:0000256" key="2">
    <source>
        <dbReference type="SAM" id="Phobius"/>
    </source>
</evidence>